<keyword evidence="3" id="KW-1185">Reference proteome</keyword>
<dbReference type="RefSeq" id="WP_379593252.1">
    <property type="nucleotide sequence ID" value="NZ_JBHRTN010000004.1"/>
</dbReference>
<dbReference type="PROSITE" id="PS51257">
    <property type="entry name" value="PROKAR_LIPOPROTEIN"/>
    <property type="match status" value="1"/>
</dbReference>
<protein>
    <recommendedName>
        <fullName evidence="4">DUF2171 domain-containing protein</fullName>
    </recommendedName>
</protein>
<evidence type="ECO:0008006" key="4">
    <source>
        <dbReference type="Google" id="ProtNLM"/>
    </source>
</evidence>
<sequence>MIDKSRIPSGVALIGACGTEIGQVDGIEGDFIRVLMPGGEPAYLPLTALADQEGEKVSTVMNHMAARSLLQSEPEPGEGSGPFTSS</sequence>
<name>A0ABV7FXA9_9PROT</name>
<evidence type="ECO:0000256" key="1">
    <source>
        <dbReference type="SAM" id="MobiDB-lite"/>
    </source>
</evidence>
<dbReference type="Proteomes" id="UP001595593">
    <property type="component" value="Unassembled WGS sequence"/>
</dbReference>
<proteinExistence type="predicted"/>
<gene>
    <name evidence="2" type="ORF">ACFOD4_02450</name>
</gene>
<evidence type="ECO:0000313" key="3">
    <source>
        <dbReference type="Proteomes" id="UP001595593"/>
    </source>
</evidence>
<evidence type="ECO:0000313" key="2">
    <source>
        <dbReference type="EMBL" id="MFC3123908.1"/>
    </source>
</evidence>
<reference evidence="3" key="1">
    <citation type="journal article" date="2019" name="Int. J. Syst. Evol. Microbiol.">
        <title>The Global Catalogue of Microorganisms (GCM) 10K type strain sequencing project: providing services to taxonomists for standard genome sequencing and annotation.</title>
        <authorList>
            <consortium name="The Broad Institute Genomics Platform"/>
            <consortium name="The Broad Institute Genome Sequencing Center for Infectious Disease"/>
            <person name="Wu L."/>
            <person name="Ma J."/>
        </authorList>
    </citation>
    <scope>NUCLEOTIDE SEQUENCE [LARGE SCALE GENOMIC DNA]</scope>
    <source>
        <strain evidence="3">KCTC 52094</strain>
    </source>
</reference>
<dbReference type="EMBL" id="JBHRTN010000004">
    <property type="protein sequence ID" value="MFC3123908.1"/>
    <property type="molecule type" value="Genomic_DNA"/>
</dbReference>
<feature type="region of interest" description="Disordered" evidence="1">
    <location>
        <begin position="67"/>
        <end position="86"/>
    </location>
</feature>
<organism evidence="2 3">
    <name type="scientific">Teichococcus globiformis</name>
    <dbReference type="NCBI Taxonomy" id="2307229"/>
    <lineage>
        <taxon>Bacteria</taxon>
        <taxon>Pseudomonadati</taxon>
        <taxon>Pseudomonadota</taxon>
        <taxon>Alphaproteobacteria</taxon>
        <taxon>Acetobacterales</taxon>
        <taxon>Roseomonadaceae</taxon>
        <taxon>Roseomonas</taxon>
    </lineage>
</organism>
<accession>A0ABV7FXA9</accession>
<comment type="caution">
    <text evidence="2">The sequence shown here is derived from an EMBL/GenBank/DDBJ whole genome shotgun (WGS) entry which is preliminary data.</text>
</comment>